<keyword evidence="2" id="KW-1185">Reference proteome</keyword>
<protein>
    <submittedName>
        <fullName evidence="1">Uncharacterized protein</fullName>
    </submittedName>
</protein>
<comment type="caution">
    <text evidence="1">The sequence shown here is derived from an EMBL/GenBank/DDBJ whole genome shotgun (WGS) entry which is preliminary data.</text>
</comment>
<proteinExistence type="predicted"/>
<gene>
    <name evidence="1" type="ORF">HKT18_13025</name>
</gene>
<accession>A0A7Y3W031</accession>
<dbReference type="Proteomes" id="UP000536509">
    <property type="component" value="Unassembled WGS sequence"/>
</dbReference>
<organism evidence="1 2">
    <name type="scientific">Flavobacterium rivulicola</name>
    <dbReference type="NCBI Taxonomy" id="2732161"/>
    <lineage>
        <taxon>Bacteria</taxon>
        <taxon>Pseudomonadati</taxon>
        <taxon>Bacteroidota</taxon>
        <taxon>Flavobacteriia</taxon>
        <taxon>Flavobacteriales</taxon>
        <taxon>Flavobacteriaceae</taxon>
        <taxon>Flavobacterium</taxon>
    </lineage>
</organism>
<dbReference type="RefSeq" id="WP_171223303.1">
    <property type="nucleotide sequence ID" value="NZ_CP121446.1"/>
</dbReference>
<name>A0A7Y3W031_9FLAO</name>
<evidence type="ECO:0000313" key="1">
    <source>
        <dbReference type="EMBL" id="NNT73141.1"/>
    </source>
</evidence>
<sequence length="297" mass="35564">MSYDLYFYKRKTSDLTESQIAEYLTKNLTSTNESDTQWFVEDEDTEAYFSLSQNEPETDEESIELFENFAEFENTHFTFNLNYLRPDFFGQFAFEFVDKFIKDLDLFVLNPQSTIDPDNPIKPKDNELYENWSETNSRNSAIFFKEYELEFYPIEKSNDFYNYNHNKLALQEKLGDNYYVPKLYLFKRKTDGQIITLCTWTEHIPNVFPPVDYFLLTKKYKKLFRTIEEVGLISSDTFKERFGNFLENFDFKNCRIIHPDKAEKVKDIFNTTKIEYKLADFAERVQIDKLVNAKPNE</sequence>
<dbReference type="AlphaFoldDB" id="A0A7Y3W031"/>
<dbReference type="EMBL" id="JABEVX010000010">
    <property type="protein sequence ID" value="NNT73141.1"/>
    <property type="molecule type" value="Genomic_DNA"/>
</dbReference>
<evidence type="ECO:0000313" key="2">
    <source>
        <dbReference type="Proteomes" id="UP000536509"/>
    </source>
</evidence>
<reference evidence="1 2" key="1">
    <citation type="submission" date="2020-05" db="EMBL/GenBank/DDBJ databases">
        <title>Draft genome of Flavobacterium sp. IMCC34852.</title>
        <authorList>
            <person name="Song J."/>
            <person name="Cho J.-C."/>
        </authorList>
    </citation>
    <scope>NUCLEOTIDE SEQUENCE [LARGE SCALE GENOMIC DNA]</scope>
    <source>
        <strain evidence="1 2">IMCC34852</strain>
    </source>
</reference>